<feature type="domain" description="Integrase catalytic" evidence="2">
    <location>
        <begin position="43"/>
        <end position="207"/>
    </location>
</feature>
<dbReference type="SUPFAM" id="SSF53098">
    <property type="entry name" value="Ribonuclease H-like"/>
    <property type="match status" value="1"/>
</dbReference>
<sequence length="422" mass="49126">MLRQLQAQYWIKSMRKLVKDFVADCLLCKHIKGSQLIQRPWSEQRDPAGRNEVLHFDFLFMGDSYGSTRYLLVLKDELTHYCELVPSDSPTSSVTVAAILDWAKRFGLPEMWVSDNGTHFKNELMENLRERLKALHTFVPVYTPWVNGTVERLNRDILQVVRALLLEYQLDTKSWEHLMPLVQANLNQTPVNSLGGKAPLELFTGLQVPTQLDTVLLPRTMQTKDKLMKINMETVDEELETLRDSLRSMHQEVVDRKEKTRLYQKMAKEGKLENFSVGDYVLWSRVDERLRGNKLMVRWVGPYRVTTANEYSFTIEHLLTGDSFEVHGSRLKYYDDASMDVDEEVLEHVAKQGIVLGVECFRDHRYNTTTNQWELLVSWRGLQNIEDSWEPLQAMQRDVPNLVANYAELQADEDFHAQLDEA</sequence>
<dbReference type="Gene3D" id="3.30.420.10">
    <property type="entry name" value="Ribonuclease H-like superfamily/Ribonuclease H"/>
    <property type="match status" value="1"/>
</dbReference>
<reference evidence="3" key="1">
    <citation type="submission" date="2023-08" db="EMBL/GenBank/DDBJ databases">
        <title>Reference Genome Resource for the Citrus Pathogen Phytophthora citrophthora.</title>
        <authorList>
            <person name="Moller H."/>
            <person name="Coetzee B."/>
            <person name="Rose L.J."/>
            <person name="Van Niekerk J.M."/>
        </authorList>
    </citation>
    <scope>NUCLEOTIDE SEQUENCE</scope>
    <source>
        <strain evidence="3">STE-U-9442</strain>
    </source>
</reference>
<dbReference type="InterPro" id="IPR041588">
    <property type="entry name" value="Integrase_H2C2"/>
</dbReference>
<dbReference type="InterPro" id="IPR001584">
    <property type="entry name" value="Integrase_cat-core"/>
</dbReference>
<evidence type="ECO:0000259" key="2">
    <source>
        <dbReference type="PROSITE" id="PS50994"/>
    </source>
</evidence>
<dbReference type="PANTHER" id="PTHR37984:SF5">
    <property type="entry name" value="PROTEIN NYNRIN-LIKE"/>
    <property type="match status" value="1"/>
</dbReference>
<dbReference type="GO" id="GO:0015074">
    <property type="term" value="P:DNA integration"/>
    <property type="evidence" value="ECO:0007669"/>
    <property type="project" value="InterPro"/>
</dbReference>
<dbReference type="GO" id="GO:0003676">
    <property type="term" value="F:nucleic acid binding"/>
    <property type="evidence" value="ECO:0007669"/>
    <property type="project" value="InterPro"/>
</dbReference>
<protein>
    <submittedName>
        <fullName evidence="3">Gag-Pol polyprotein</fullName>
    </submittedName>
</protein>
<proteinExistence type="predicted"/>
<comment type="caution">
    <text evidence="3">The sequence shown here is derived from an EMBL/GenBank/DDBJ whole genome shotgun (WGS) entry which is preliminary data.</text>
</comment>
<dbReference type="Pfam" id="PF00665">
    <property type="entry name" value="rve"/>
    <property type="match status" value="1"/>
</dbReference>
<accession>A0AAD9LAX2</accession>
<dbReference type="Proteomes" id="UP001259832">
    <property type="component" value="Unassembled WGS sequence"/>
</dbReference>
<evidence type="ECO:0000259" key="1">
    <source>
        <dbReference type="PROSITE" id="PS50013"/>
    </source>
</evidence>
<gene>
    <name evidence="3" type="ORF">P3T76_014815</name>
</gene>
<dbReference type="InterPro" id="IPR050951">
    <property type="entry name" value="Retrovirus_Pol_polyprotein"/>
</dbReference>
<dbReference type="SUPFAM" id="SSF54160">
    <property type="entry name" value="Chromo domain-like"/>
    <property type="match status" value="1"/>
</dbReference>
<dbReference type="Pfam" id="PF17921">
    <property type="entry name" value="Integrase_H2C2"/>
    <property type="match status" value="1"/>
</dbReference>
<dbReference type="InterPro" id="IPR000953">
    <property type="entry name" value="Chromo/chromo_shadow_dom"/>
</dbReference>
<keyword evidence="4" id="KW-1185">Reference proteome</keyword>
<dbReference type="PROSITE" id="PS50994">
    <property type="entry name" value="INTEGRASE"/>
    <property type="match status" value="1"/>
</dbReference>
<dbReference type="InterPro" id="IPR016197">
    <property type="entry name" value="Chromo-like_dom_sf"/>
</dbReference>
<evidence type="ECO:0000313" key="3">
    <source>
        <dbReference type="EMBL" id="KAK1929780.1"/>
    </source>
</evidence>
<evidence type="ECO:0000313" key="4">
    <source>
        <dbReference type="Proteomes" id="UP001259832"/>
    </source>
</evidence>
<name>A0AAD9LAX2_9STRA</name>
<dbReference type="Gene3D" id="2.40.50.40">
    <property type="match status" value="1"/>
</dbReference>
<feature type="domain" description="Chromo" evidence="1">
    <location>
        <begin position="356"/>
        <end position="418"/>
    </location>
</feature>
<dbReference type="AlphaFoldDB" id="A0AAD9LAX2"/>
<dbReference type="PROSITE" id="PS50013">
    <property type="entry name" value="CHROMO_2"/>
    <property type="match status" value="1"/>
</dbReference>
<dbReference type="PANTHER" id="PTHR37984">
    <property type="entry name" value="PROTEIN CBG26694"/>
    <property type="match status" value="1"/>
</dbReference>
<organism evidence="3 4">
    <name type="scientific">Phytophthora citrophthora</name>
    <dbReference type="NCBI Taxonomy" id="4793"/>
    <lineage>
        <taxon>Eukaryota</taxon>
        <taxon>Sar</taxon>
        <taxon>Stramenopiles</taxon>
        <taxon>Oomycota</taxon>
        <taxon>Peronosporomycetes</taxon>
        <taxon>Peronosporales</taxon>
        <taxon>Peronosporaceae</taxon>
        <taxon>Phytophthora</taxon>
    </lineage>
</organism>
<dbReference type="InterPro" id="IPR036397">
    <property type="entry name" value="RNaseH_sf"/>
</dbReference>
<dbReference type="EMBL" id="JASMQC010000045">
    <property type="protein sequence ID" value="KAK1929780.1"/>
    <property type="molecule type" value="Genomic_DNA"/>
</dbReference>
<dbReference type="InterPro" id="IPR012337">
    <property type="entry name" value="RNaseH-like_sf"/>
</dbReference>